<sequence>MGFARFGRVKNMSFVLYLDFDGVLHPECVYRTSKGPWLQTPDHKLFENEGILEEVLAPYPAVRIILSTAWLLWRGGYSYAKRQLSPALQQRVIGATYHKRYTRRDEYVETPRGLQIWTDVQRRCPHGWLALDDDYEHWPAWCRDRLVRTHPVFGIAEPGVLLELQLKLKVMHCHMPAANKAND</sequence>
<name>A0A643FIB8_9BURK</name>
<gene>
    <name evidence="1" type="ORF">F7R26_019820</name>
</gene>
<evidence type="ECO:0000313" key="2">
    <source>
        <dbReference type="Proteomes" id="UP000397656"/>
    </source>
</evidence>
<organism evidence="1 2">
    <name type="scientific">Cupriavidus basilensis</name>
    <dbReference type="NCBI Taxonomy" id="68895"/>
    <lineage>
        <taxon>Bacteria</taxon>
        <taxon>Pseudomonadati</taxon>
        <taxon>Pseudomonadota</taxon>
        <taxon>Betaproteobacteria</taxon>
        <taxon>Burkholderiales</taxon>
        <taxon>Burkholderiaceae</taxon>
        <taxon>Cupriavidus</taxon>
    </lineage>
</organism>
<dbReference type="AlphaFoldDB" id="A0A643FIB8"/>
<protein>
    <submittedName>
        <fullName evidence="1">Uncharacterized protein</fullName>
    </submittedName>
</protein>
<reference evidence="1 2" key="1">
    <citation type="submission" date="2020-10" db="EMBL/GenBank/DDBJ databases">
        <title>Complete genome sequence of Cupriavidus basilensis CCUG 49340T.</title>
        <authorList>
            <person name="Salva-Serra F."/>
            <person name="Donoso R.A."/>
            <person name="Cho K.H."/>
            <person name="Yoo J.A."/>
            <person name="Lee K."/>
            <person name="Yoon S.-H."/>
            <person name="Perez-Pantoja D."/>
            <person name="Moore E.R.B."/>
        </authorList>
    </citation>
    <scope>NUCLEOTIDE SEQUENCE [LARGE SCALE GENOMIC DNA]</scope>
    <source>
        <strain evidence="2">CCUG 49340</strain>
    </source>
</reference>
<dbReference type="Proteomes" id="UP000397656">
    <property type="component" value="Chromosome 1"/>
</dbReference>
<dbReference type="EMBL" id="CP062803">
    <property type="protein sequence ID" value="QOT76345.1"/>
    <property type="molecule type" value="Genomic_DNA"/>
</dbReference>
<dbReference type="Pfam" id="PF18143">
    <property type="entry name" value="HAD_SAK_2"/>
    <property type="match status" value="1"/>
</dbReference>
<proteinExistence type="predicted"/>
<evidence type="ECO:0000313" key="1">
    <source>
        <dbReference type="EMBL" id="QOT76345.1"/>
    </source>
</evidence>
<accession>A0A643FIB8</accession>